<dbReference type="Pfam" id="PF13614">
    <property type="entry name" value="AAA_31"/>
    <property type="match status" value="1"/>
</dbReference>
<evidence type="ECO:0000256" key="1">
    <source>
        <dbReference type="ARBA" id="ARBA00006976"/>
    </source>
</evidence>
<keyword evidence="7" id="KW-1185">Reference proteome</keyword>
<evidence type="ECO:0000256" key="3">
    <source>
        <dbReference type="ARBA" id="ARBA00062323"/>
    </source>
</evidence>
<dbReference type="PIRSF" id="PIRSF009320">
    <property type="entry name" value="Nuc_binding_HP_1000"/>
    <property type="match status" value="1"/>
</dbReference>
<dbReference type="FunFam" id="3.40.50.300:FF:000285">
    <property type="entry name" value="Sporulation initiation inhibitor Soj"/>
    <property type="match status" value="1"/>
</dbReference>
<dbReference type="AlphaFoldDB" id="A0A8J7L0J3"/>
<comment type="subunit">
    <text evidence="3">Dimerizes in the presence of ATP but not ADP; ATP-binding is required for double-stranded (ds)DNA-binding. Interacts with DnaA.</text>
</comment>
<dbReference type="InterPro" id="IPR050678">
    <property type="entry name" value="DNA_Partitioning_ATPase"/>
</dbReference>
<reference evidence="6" key="1">
    <citation type="submission" date="2020-12" db="EMBL/GenBank/DDBJ databases">
        <title>M. sibirica DSM 26468T genome.</title>
        <authorList>
            <person name="Thieme N."/>
            <person name="Rettenmaier R."/>
            <person name="Zverlov V."/>
            <person name="Liebl W."/>
        </authorList>
    </citation>
    <scope>NUCLEOTIDE SEQUENCE</scope>
    <source>
        <strain evidence="6">DSM 26468</strain>
    </source>
</reference>
<sequence length="263" mass="29867">MGKIITINSQKGGSGKTTTAQNLAASLSIKGNKCLLVDLDPQANLTLASLEYLDTDYTIYELLKGNCSFDDAVQVNEYYDIIPSYISLSKADHEFSRAGKEFLLRNALEPVKDKYDYIIIDTPASFGILSINSLVASDYVVIPMEQSFYALQGLDHLFDTIKDIQERLNKKLKIMGILLVKYTEKPAINRLLKELMDRFIKRNRIRLFETFIRESSYINKAQILQTNVVEYSPQCKASKDYMKLAHEVEGENIPDFKPAMGCY</sequence>
<dbReference type="PANTHER" id="PTHR13696">
    <property type="entry name" value="P-LOOP CONTAINING NUCLEOSIDE TRIPHOSPHATE HYDROLASE"/>
    <property type="match status" value="1"/>
</dbReference>
<dbReference type="InterPro" id="IPR025669">
    <property type="entry name" value="AAA_dom"/>
</dbReference>
<dbReference type="InterPro" id="IPR027417">
    <property type="entry name" value="P-loop_NTPase"/>
</dbReference>
<comment type="catalytic activity">
    <reaction evidence="2">
        <text>ATP + H2O = ADP + phosphate + H(+)</text>
        <dbReference type="Rhea" id="RHEA:13065"/>
        <dbReference type="ChEBI" id="CHEBI:15377"/>
        <dbReference type="ChEBI" id="CHEBI:15378"/>
        <dbReference type="ChEBI" id="CHEBI:30616"/>
        <dbReference type="ChEBI" id="CHEBI:43474"/>
        <dbReference type="ChEBI" id="CHEBI:456216"/>
    </reaction>
</comment>
<evidence type="ECO:0000256" key="4">
    <source>
        <dbReference type="ARBA" id="ARBA00071824"/>
    </source>
</evidence>
<protein>
    <recommendedName>
        <fullName evidence="4">Sporulation initiation inhibitor protein Soj</fullName>
    </recommendedName>
</protein>
<comment type="caution">
    <text evidence="6">The sequence shown here is derived from an EMBL/GenBank/DDBJ whole genome shotgun (WGS) entry which is preliminary data.</text>
</comment>
<dbReference type="SUPFAM" id="SSF52540">
    <property type="entry name" value="P-loop containing nucleoside triphosphate hydrolases"/>
    <property type="match status" value="1"/>
</dbReference>
<accession>A0A8J7L0J3</accession>
<evidence type="ECO:0000256" key="2">
    <source>
        <dbReference type="ARBA" id="ARBA00049360"/>
    </source>
</evidence>
<dbReference type="Gene3D" id="3.40.50.300">
    <property type="entry name" value="P-loop containing nucleotide triphosphate hydrolases"/>
    <property type="match status" value="1"/>
</dbReference>
<gene>
    <name evidence="6" type="ORF">I5677_16670</name>
</gene>
<dbReference type="CDD" id="cd02042">
    <property type="entry name" value="ParAB_family"/>
    <property type="match status" value="1"/>
</dbReference>
<dbReference type="EMBL" id="JAEAGR010000026">
    <property type="protein sequence ID" value="MBH1942528.1"/>
    <property type="molecule type" value="Genomic_DNA"/>
</dbReference>
<organism evidence="6 7">
    <name type="scientific">Mobilitalea sibirica</name>
    <dbReference type="NCBI Taxonomy" id="1462919"/>
    <lineage>
        <taxon>Bacteria</taxon>
        <taxon>Bacillati</taxon>
        <taxon>Bacillota</taxon>
        <taxon>Clostridia</taxon>
        <taxon>Lachnospirales</taxon>
        <taxon>Lachnospiraceae</taxon>
        <taxon>Mobilitalea</taxon>
    </lineage>
</organism>
<name>A0A8J7L0J3_9FIRM</name>
<evidence type="ECO:0000313" key="7">
    <source>
        <dbReference type="Proteomes" id="UP000623269"/>
    </source>
</evidence>
<feature type="domain" description="AAA" evidence="5">
    <location>
        <begin position="3"/>
        <end position="174"/>
    </location>
</feature>
<comment type="similarity">
    <text evidence="1">Belongs to the ParA family.</text>
</comment>
<dbReference type="Proteomes" id="UP000623269">
    <property type="component" value="Unassembled WGS sequence"/>
</dbReference>
<evidence type="ECO:0000259" key="5">
    <source>
        <dbReference type="Pfam" id="PF13614"/>
    </source>
</evidence>
<dbReference type="PANTHER" id="PTHR13696:SF99">
    <property type="entry name" value="COBYRINIC ACID AC-DIAMIDE SYNTHASE"/>
    <property type="match status" value="1"/>
</dbReference>
<proteinExistence type="inferred from homology"/>
<dbReference type="RefSeq" id="WP_197662782.1">
    <property type="nucleotide sequence ID" value="NZ_JAEAGR010000026.1"/>
</dbReference>
<evidence type="ECO:0000313" key="6">
    <source>
        <dbReference type="EMBL" id="MBH1942528.1"/>
    </source>
</evidence>